<name>A0ABV6DYG0_9ACTN</name>
<dbReference type="Pfam" id="PF07811">
    <property type="entry name" value="TadE"/>
    <property type="match status" value="1"/>
</dbReference>
<reference evidence="3 4" key="1">
    <citation type="submission" date="2024-09" db="EMBL/GenBank/DDBJ databases">
        <authorList>
            <person name="Sun Q."/>
            <person name="Mori K."/>
        </authorList>
    </citation>
    <scope>NUCLEOTIDE SEQUENCE [LARGE SCALE GENOMIC DNA]</scope>
    <source>
        <strain evidence="3 4">CCM 8654</strain>
    </source>
</reference>
<proteinExistence type="predicted"/>
<keyword evidence="1" id="KW-0812">Transmembrane</keyword>
<feature type="domain" description="TadE-like" evidence="2">
    <location>
        <begin position="13"/>
        <end position="55"/>
    </location>
</feature>
<comment type="caution">
    <text evidence="3">The sequence shown here is derived from an EMBL/GenBank/DDBJ whole genome shotgun (WGS) entry which is preliminary data.</text>
</comment>
<dbReference type="RefSeq" id="WP_378517437.1">
    <property type="nucleotide sequence ID" value="NZ_CBCSDI010000025.1"/>
</dbReference>
<sequence>MGHRVAGRRGERGSAVVDFVLVTVLLVPMVIGILQLALVLHVRNTLASAAGEGARHAAVAGSSAGAGRAKVEELVDGALSADFVRRVDVHPVRVGGAAGFESVVEADVTLLGLGGPAVHLRVTGHAVAEQAAQP</sequence>
<gene>
    <name evidence="3" type="ORF">ACFFJG_04675</name>
</gene>
<feature type="transmembrane region" description="Helical" evidence="1">
    <location>
        <begin position="20"/>
        <end position="40"/>
    </location>
</feature>
<evidence type="ECO:0000256" key="1">
    <source>
        <dbReference type="SAM" id="Phobius"/>
    </source>
</evidence>
<accession>A0ABV6DYG0</accession>
<organism evidence="3 4">
    <name type="scientific">Nocardioides zeicaulis</name>
    <dbReference type="NCBI Taxonomy" id="1776857"/>
    <lineage>
        <taxon>Bacteria</taxon>
        <taxon>Bacillati</taxon>
        <taxon>Actinomycetota</taxon>
        <taxon>Actinomycetes</taxon>
        <taxon>Propionibacteriales</taxon>
        <taxon>Nocardioidaceae</taxon>
        <taxon>Nocardioides</taxon>
    </lineage>
</organism>
<dbReference type="InterPro" id="IPR012495">
    <property type="entry name" value="TadE-like_dom"/>
</dbReference>
<keyword evidence="1" id="KW-0472">Membrane</keyword>
<evidence type="ECO:0000259" key="2">
    <source>
        <dbReference type="Pfam" id="PF07811"/>
    </source>
</evidence>
<protein>
    <submittedName>
        <fullName evidence="3">TadE family protein</fullName>
    </submittedName>
</protein>
<dbReference type="Proteomes" id="UP001589698">
    <property type="component" value="Unassembled WGS sequence"/>
</dbReference>
<keyword evidence="4" id="KW-1185">Reference proteome</keyword>
<dbReference type="EMBL" id="JBHLXH010000001">
    <property type="protein sequence ID" value="MFC0221764.1"/>
    <property type="molecule type" value="Genomic_DNA"/>
</dbReference>
<keyword evidence="1" id="KW-1133">Transmembrane helix</keyword>
<evidence type="ECO:0000313" key="4">
    <source>
        <dbReference type="Proteomes" id="UP001589698"/>
    </source>
</evidence>
<evidence type="ECO:0000313" key="3">
    <source>
        <dbReference type="EMBL" id="MFC0221764.1"/>
    </source>
</evidence>